<dbReference type="Pfam" id="PF19673">
    <property type="entry name" value="DUF6176"/>
    <property type="match status" value="1"/>
</dbReference>
<gene>
    <name evidence="1" type="primary">poyK</name>
</gene>
<sequence length="116" mass="13099">MLQTQCLKVPIIPGKEAEVKNWLAALSTRHQEVLEAITSEDIADEAMFYAKEPSGEFLYLYSRAPDLAVAGAAFQKSQLPIDQEFKRISAECLDYRSAIRLELLLSADSRNKYVYP</sequence>
<dbReference type="InterPro" id="IPR046174">
    <property type="entry name" value="DUF6176"/>
</dbReference>
<dbReference type="EMBL" id="JX456532">
    <property type="protein sequence ID" value="AFS60634.1"/>
    <property type="molecule type" value="Genomic_DNA"/>
</dbReference>
<protein>
    <submittedName>
        <fullName evidence="1">Uncharacterized protein</fullName>
    </submittedName>
</protein>
<proteinExistence type="predicted"/>
<reference evidence="1" key="1">
    <citation type="journal article" date="2012" name="Science">
        <title>Metagenome mining reveals polytheonamides as posttranslationally modified ribosomal peptides.</title>
        <authorList>
            <person name="Freeman M.F."/>
            <person name="Gurgui C."/>
            <person name="Helf M.J."/>
            <person name="Morinaka B.I."/>
            <person name="Uria A.R."/>
            <person name="Oldham N.J."/>
            <person name="Sahl H.G."/>
            <person name="Matsunaga S."/>
            <person name="Piel J."/>
        </authorList>
    </citation>
    <scope>NUCLEOTIDE SEQUENCE</scope>
</reference>
<evidence type="ECO:0000313" key="1">
    <source>
        <dbReference type="EMBL" id="AFS60634.1"/>
    </source>
</evidence>
<organism evidence="1">
    <name type="scientific">Bacterium symbiont subsp. Theonella swinhoei (strain pTSMAC1)</name>
    <dbReference type="NCBI Taxonomy" id="1221190"/>
    <lineage>
        <taxon>Bacteria</taxon>
    </lineage>
</organism>
<accession>J9ZXD4</accession>
<name>J9ZXD4_BACS1</name>
<dbReference type="AlphaFoldDB" id="J9ZXD4"/>